<accession>A0A6L5YW68</accession>
<dbReference type="RefSeq" id="WP_154444703.1">
    <property type="nucleotide sequence ID" value="NZ_WIND01000001.1"/>
</dbReference>
<reference evidence="5 6" key="1">
    <citation type="submission" date="2019-10" db="EMBL/GenBank/DDBJ databases">
        <title>Cognatihalovulum marinum gen. nov. sp. nov., a new member of the family Rhodobacteraceae isolated from deep seawater of the Northwest Indian Ocean.</title>
        <authorList>
            <person name="Ruan C."/>
            <person name="Wang J."/>
            <person name="Zheng X."/>
            <person name="Song L."/>
            <person name="Zhu Y."/>
            <person name="Huang Y."/>
            <person name="Lu Z."/>
            <person name="Du W."/>
            <person name="Huang L."/>
            <person name="Dai X."/>
        </authorList>
    </citation>
    <scope>NUCLEOTIDE SEQUENCE [LARGE SCALE GENOMIC DNA]</scope>
    <source>
        <strain evidence="5 6">2CG4</strain>
    </source>
</reference>
<dbReference type="Gene3D" id="3.30.360.10">
    <property type="entry name" value="Dihydrodipicolinate Reductase, domain 2"/>
    <property type="match status" value="1"/>
</dbReference>
<feature type="domain" description="Gfo/Idh/MocA-like oxidoreductase N-terminal" evidence="3">
    <location>
        <begin position="6"/>
        <end position="123"/>
    </location>
</feature>
<evidence type="ECO:0000256" key="1">
    <source>
        <dbReference type="ARBA" id="ARBA00010928"/>
    </source>
</evidence>
<dbReference type="InterPro" id="IPR050984">
    <property type="entry name" value="Gfo/Idh/MocA_domain"/>
</dbReference>
<organism evidence="5 6">
    <name type="scientific">Halovulum marinum</name>
    <dbReference type="NCBI Taxonomy" id="2662447"/>
    <lineage>
        <taxon>Bacteria</taxon>
        <taxon>Pseudomonadati</taxon>
        <taxon>Pseudomonadota</taxon>
        <taxon>Alphaproteobacteria</taxon>
        <taxon>Rhodobacterales</taxon>
        <taxon>Paracoccaceae</taxon>
        <taxon>Halovulum</taxon>
    </lineage>
</organism>
<dbReference type="Pfam" id="PF01408">
    <property type="entry name" value="GFO_IDH_MocA"/>
    <property type="match status" value="1"/>
</dbReference>
<name>A0A6L5YW68_9RHOB</name>
<dbReference type="AlphaFoldDB" id="A0A6L5YW68"/>
<dbReference type="GO" id="GO:0000166">
    <property type="term" value="F:nucleotide binding"/>
    <property type="evidence" value="ECO:0007669"/>
    <property type="project" value="InterPro"/>
</dbReference>
<protein>
    <submittedName>
        <fullName evidence="5">Gfo/Idh/MocA family oxidoreductase</fullName>
    </submittedName>
</protein>
<dbReference type="PANTHER" id="PTHR22604:SF105">
    <property type="entry name" value="TRANS-1,2-DIHYDROBENZENE-1,2-DIOL DEHYDROGENASE"/>
    <property type="match status" value="1"/>
</dbReference>
<dbReference type="SUPFAM" id="SSF55347">
    <property type="entry name" value="Glyceraldehyde-3-phosphate dehydrogenase-like, C-terminal domain"/>
    <property type="match status" value="1"/>
</dbReference>
<comment type="caution">
    <text evidence="5">The sequence shown here is derived from an EMBL/GenBank/DDBJ whole genome shotgun (WGS) entry which is preliminary data.</text>
</comment>
<dbReference type="EMBL" id="WIND01000001">
    <property type="protein sequence ID" value="MSU88596.1"/>
    <property type="molecule type" value="Genomic_DNA"/>
</dbReference>
<proteinExistence type="inferred from homology"/>
<comment type="similarity">
    <text evidence="1">Belongs to the Gfo/Idh/MocA family.</text>
</comment>
<dbReference type="Pfam" id="PF22725">
    <property type="entry name" value="GFO_IDH_MocA_C3"/>
    <property type="match status" value="1"/>
</dbReference>
<dbReference type="GO" id="GO:0016491">
    <property type="term" value="F:oxidoreductase activity"/>
    <property type="evidence" value="ECO:0007669"/>
    <property type="project" value="UniProtKB-KW"/>
</dbReference>
<dbReference type="InterPro" id="IPR000683">
    <property type="entry name" value="Gfo/Idh/MocA-like_OxRdtase_N"/>
</dbReference>
<evidence type="ECO:0000313" key="5">
    <source>
        <dbReference type="EMBL" id="MSU88596.1"/>
    </source>
</evidence>
<dbReference type="InterPro" id="IPR036291">
    <property type="entry name" value="NAD(P)-bd_dom_sf"/>
</dbReference>
<evidence type="ECO:0000259" key="4">
    <source>
        <dbReference type="Pfam" id="PF22725"/>
    </source>
</evidence>
<dbReference type="SUPFAM" id="SSF51735">
    <property type="entry name" value="NAD(P)-binding Rossmann-fold domains"/>
    <property type="match status" value="1"/>
</dbReference>
<dbReference type="PANTHER" id="PTHR22604">
    <property type="entry name" value="OXIDOREDUCTASES"/>
    <property type="match status" value="1"/>
</dbReference>
<dbReference type="Proteomes" id="UP000474957">
    <property type="component" value="Unassembled WGS sequence"/>
</dbReference>
<dbReference type="InterPro" id="IPR055170">
    <property type="entry name" value="GFO_IDH_MocA-like_dom"/>
</dbReference>
<gene>
    <name evidence="5" type="ORF">GE300_03050</name>
</gene>
<sequence length="323" mass="35955">MAERVRWGILSAAKIAREWVAPAIHLSQAGEIAMIASRTPGKAEALSRPYGDVRITDDYEAMLADDGIDAVYIPLPNGDHVEWTQKALAAGKHVLCEKPIALRAEQIDTLIAARDDAGKLCAEAFMVLHHPQWHRVHEILASGEIGPLRHVQGAFSFFNDDKDNIRNISGLGGGALRDIGVYPSVVTRFATGEEPVRIRSEIDWEAGIDATARVWAEFPSFNMDFYVSMRMAPRQQMVFHGTRATLTVETPFNSHLYGDDVVRLRLGDRQVTERFPQALHYVRQIDNFNATVLEGAPYHCPLEFSRGNQKMIDMIYDAAEGGS</sequence>
<keyword evidence="6" id="KW-1185">Reference proteome</keyword>
<evidence type="ECO:0000259" key="3">
    <source>
        <dbReference type="Pfam" id="PF01408"/>
    </source>
</evidence>
<dbReference type="Gene3D" id="3.40.50.720">
    <property type="entry name" value="NAD(P)-binding Rossmann-like Domain"/>
    <property type="match status" value="1"/>
</dbReference>
<evidence type="ECO:0000313" key="6">
    <source>
        <dbReference type="Proteomes" id="UP000474957"/>
    </source>
</evidence>
<keyword evidence="2" id="KW-0560">Oxidoreductase</keyword>
<feature type="domain" description="GFO/IDH/MocA-like oxidoreductase" evidence="4">
    <location>
        <begin position="134"/>
        <end position="246"/>
    </location>
</feature>
<evidence type="ECO:0000256" key="2">
    <source>
        <dbReference type="ARBA" id="ARBA00023002"/>
    </source>
</evidence>